<dbReference type="Gene3D" id="1.20.1540.10">
    <property type="entry name" value="Rhomboid-like"/>
    <property type="match status" value="1"/>
</dbReference>
<dbReference type="Pfam" id="PF01694">
    <property type="entry name" value="Rhomboid"/>
    <property type="match status" value="1"/>
</dbReference>
<dbReference type="SUPFAM" id="SSF144091">
    <property type="entry name" value="Rhomboid-like"/>
    <property type="match status" value="1"/>
</dbReference>
<feature type="transmembrane region" description="Helical" evidence="5">
    <location>
        <begin position="101"/>
        <end position="121"/>
    </location>
</feature>
<keyword evidence="8" id="KW-1185">Reference proteome</keyword>
<gene>
    <name evidence="7" type="ORF">ABC974_18945</name>
</gene>
<name>A0ABU9Y7E3_9SPHN</name>
<dbReference type="Proteomes" id="UP001419910">
    <property type="component" value="Unassembled WGS sequence"/>
</dbReference>
<dbReference type="InterPro" id="IPR022764">
    <property type="entry name" value="Peptidase_S54_rhomboid_dom"/>
</dbReference>
<comment type="caution">
    <text evidence="7">The sequence shown here is derived from an EMBL/GenBank/DDBJ whole genome shotgun (WGS) entry which is preliminary data.</text>
</comment>
<accession>A0ABU9Y7E3</accession>
<feature type="transmembrane region" description="Helical" evidence="5">
    <location>
        <begin position="76"/>
        <end position="95"/>
    </location>
</feature>
<comment type="subcellular location">
    <subcellularLocation>
        <location evidence="1">Membrane</location>
        <topology evidence="1">Multi-pass membrane protein</topology>
    </subcellularLocation>
</comment>
<reference evidence="7 8" key="1">
    <citation type="submission" date="2024-05" db="EMBL/GenBank/DDBJ databases">
        <authorList>
            <person name="Liu Q."/>
            <person name="Xin Y.-H."/>
        </authorList>
    </citation>
    <scope>NUCLEOTIDE SEQUENCE [LARGE SCALE GENOMIC DNA]</scope>
    <source>
        <strain evidence="7 8">CGMCC 1.10181</strain>
    </source>
</reference>
<protein>
    <submittedName>
        <fullName evidence="7">Rhomboid family intramembrane serine protease</fullName>
        <ecNumber evidence="7">3.4.21.-</ecNumber>
    </submittedName>
</protein>
<evidence type="ECO:0000313" key="8">
    <source>
        <dbReference type="Proteomes" id="UP001419910"/>
    </source>
</evidence>
<keyword evidence="2 5" id="KW-0812">Transmembrane</keyword>
<sequence>MFVVLLATAVVGLGVAAYLFGFAPQPFLAGGWRDEPLSWLSPLASAFLARDLLSGAFNLVFLLIAGRFVEKAVRPFGLGAIFVAGAYGGALARLILTPGSIIPSAGADAAVFAVIGAYFMLYGVPRAIPVSRAHSRSIQIAILAAVWIGFQIIFALVAGSFELSVTIIEPLGGLAAGVALARPLLAWTYRKA</sequence>
<dbReference type="RefSeq" id="WP_343892616.1">
    <property type="nucleotide sequence ID" value="NZ_BAAAEH010000061.1"/>
</dbReference>
<feature type="transmembrane region" description="Helical" evidence="5">
    <location>
        <begin position="141"/>
        <end position="161"/>
    </location>
</feature>
<evidence type="ECO:0000256" key="4">
    <source>
        <dbReference type="ARBA" id="ARBA00023136"/>
    </source>
</evidence>
<keyword evidence="4 5" id="KW-0472">Membrane</keyword>
<organism evidence="7 8">
    <name type="scientific">Sphingomonas oligophenolica</name>
    <dbReference type="NCBI Taxonomy" id="301154"/>
    <lineage>
        <taxon>Bacteria</taxon>
        <taxon>Pseudomonadati</taxon>
        <taxon>Pseudomonadota</taxon>
        <taxon>Alphaproteobacteria</taxon>
        <taxon>Sphingomonadales</taxon>
        <taxon>Sphingomonadaceae</taxon>
        <taxon>Sphingomonas</taxon>
    </lineage>
</organism>
<keyword evidence="3 5" id="KW-1133">Transmembrane helix</keyword>
<evidence type="ECO:0000313" key="7">
    <source>
        <dbReference type="EMBL" id="MEN2791716.1"/>
    </source>
</evidence>
<dbReference type="GO" id="GO:0008233">
    <property type="term" value="F:peptidase activity"/>
    <property type="evidence" value="ECO:0007669"/>
    <property type="project" value="UniProtKB-KW"/>
</dbReference>
<evidence type="ECO:0000259" key="6">
    <source>
        <dbReference type="Pfam" id="PF01694"/>
    </source>
</evidence>
<evidence type="ECO:0000256" key="1">
    <source>
        <dbReference type="ARBA" id="ARBA00004141"/>
    </source>
</evidence>
<evidence type="ECO:0000256" key="5">
    <source>
        <dbReference type="SAM" id="Phobius"/>
    </source>
</evidence>
<dbReference type="GO" id="GO:0006508">
    <property type="term" value="P:proteolysis"/>
    <property type="evidence" value="ECO:0007669"/>
    <property type="project" value="UniProtKB-KW"/>
</dbReference>
<keyword evidence="7" id="KW-0378">Hydrolase</keyword>
<evidence type="ECO:0000256" key="2">
    <source>
        <dbReference type="ARBA" id="ARBA00022692"/>
    </source>
</evidence>
<feature type="domain" description="Peptidase S54 rhomboid" evidence="6">
    <location>
        <begin position="44"/>
        <end position="185"/>
    </location>
</feature>
<proteinExistence type="predicted"/>
<dbReference type="InterPro" id="IPR035952">
    <property type="entry name" value="Rhomboid-like_sf"/>
</dbReference>
<dbReference type="EMBL" id="JBDIME010000020">
    <property type="protein sequence ID" value="MEN2791716.1"/>
    <property type="molecule type" value="Genomic_DNA"/>
</dbReference>
<dbReference type="EC" id="3.4.21.-" evidence="7"/>
<keyword evidence="7" id="KW-0645">Protease</keyword>
<feature type="transmembrane region" description="Helical" evidence="5">
    <location>
        <begin position="167"/>
        <end position="189"/>
    </location>
</feature>
<feature type="transmembrane region" description="Helical" evidence="5">
    <location>
        <begin position="45"/>
        <end position="64"/>
    </location>
</feature>
<evidence type="ECO:0000256" key="3">
    <source>
        <dbReference type="ARBA" id="ARBA00022989"/>
    </source>
</evidence>